<feature type="transmembrane region" description="Helical" evidence="7">
    <location>
        <begin position="244"/>
        <end position="264"/>
    </location>
</feature>
<evidence type="ECO:0000256" key="6">
    <source>
        <dbReference type="RuleBase" id="RU003943"/>
    </source>
</evidence>
<dbReference type="Pfam" id="PF00950">
    <property type="entry name" value="ABC-3"/>
    <property type="match status" value="1"/>
</dbReference>
<feature type="transmembrane region" description="Helical" evidence="7">
    <location>
        <begin position="217"/>
        <end position="238"/>
    </location>
</feature>
<dbReference type="GO" id="GO:0010043">
    <property type="term" value="P:response to zinc ion"/>
    <property type="evidence" value="ECO:0007669"/>
    <property type="project" value="TreeGrafter"/>
</dbReference>
<evidence type="ECO:0000256" key="4">
    <source>
        <dbReference type="ARBA" id="ARBA00022989"/>
    </source>
</evidence>
<reference evidence="8 9" key="1">
    <citation type="submission" date="2016-11" db="EMBL/GenBank/DDBJ databases">
        <authorList>
            <person name="Jaros S."/>
            <person name="Januszkiewicz K."/>
            <person name="Wedrychowicz H."/>
        </authorList>
    </citation>
    <scope>NUCLEOTIDE SEQUENCE [LARGE SCALE GENOMIC DNA]</scope>
    <source>
        <strain evidence="8 9">DSM 21758</strain>
    </source>
</reference>
<evidence type="ECO:0000256" key="5">
    <source>
        <dbReference type="ARBA" id="ARBA00023136"/>
    </source>
</evidence>
<gene>
    <name evidence="8" type="ORF">SAMN02745163_00514</name>
</gene>
<dbReference type="InterPro" id="IPR001626">
    <property type="entry name" value="ABC_TroCD"/>
</dbReference>
<dbReference type="Proteomes" id="UP000184310">
    <property type="component" value="Unassembled WGS sequence"/>
</dbReference>
<feature type="transmembrane region" description="Helical" evidence="7">
    <location>
        <begin position="16"/>
        <end position="39"/>
    </location>
</feature>
<dbReference type="GO" id="GO:0055085">
    <property type="term" value="P:transmembrane transport"/>
    <property type="evidence" value="ECO:0007669"/>
    <property type="project" value="InterPro"/>
</dbReference>
<dbReference type="STRING" id="1121302.SAMN02745163_00514"/>
<dbReference type="InterPro" id="IPR037294">
    <property type="entry name" value="ABC_BtuC-like"/>
</dbReference>
<dbReference type="EMBL" id="FQZB01000004">
    <property type="protein sequence ID" value="SHI62707.1"/>
    <property type="molecule type" value="Genomic_DNA"/>
</dbReference>
<keyword evidence="6" id="KW-0813">Transport</keyword>
<dbReference type="AlphaFoldDB" id="A0A1M6CNX7"/>
<dbReference type="PANTHER" id="PTHR30477">
    <property type="entry name" value="ABC-TRANSPORTER METAL-BINDING PROTEIN"/>
    <property type="match status" value="1"/>
</dbReference>
<comment type="subcellular location">
    <subcellularLocation>
        <location evidence="6">Cell membrane</location>
        <topology evidence="6">Multi-pass membrane protein</topology>
    </subcellularLocation>
    <subcellularLocation>
        <location evidence="1">Membrane</location>
        <topology evidence="1">Multi-pass membrane protein</topology>
    </subcellularLocation>
</comment>
<evidence type="ECO:0000256" key="7">
    <source>
        <dbReference type="SAM" id="Phobius"/>
    </source>
</evidence>
<keyword evidence="9" id="KW-1185">Reference proteome</keyword>
<feature type="transmembrane region" description="Helical" evidence="7">
    <location>
        <begin position="51"/>
        <end position="79"/>
    </location>
</feature>
<proteinExistence type="inferred from homology"/>
<evidence type="ECO:0000256" key="2">
    <source>
        <dbReference type="ARBA" id="ARBA00008034"/>
    </source>
</evidence>
<dbReference type="Gene3D" id="1.10.3470.10">
    <property type="entry name" value="ABC transporter involved in vitamin B12 uptake, BtuC"/>
    <property type="match status" value="1"/>
</dbReference>
<feature type="transmembrane region" description="Helical" evidence="7">
    <location>
        <begin position="91"/>
        <end position="109"/>
    </location>
</feature>
<keyword evidence="4 7" id="KW-1133">Transmembrane helix</keyword>
<evidence type="ECO:0000313" key="8">
    <source>
        <dbReference type="EMBL" id="SHI62707.1"/>
    </source>
</evidence>
<dbReference type="GO" id="GO:0043190">
    <property type="term" value="C:ATP-binding cassette (ABC) transporter complex"/>
    <property type="evidence" value="ECO:0007669"/>
    <property type="project" value="InterPro"/>
</dbReference>
<dbReference type="SUPFAM" id="SSF81345">
    <property type="entry name" value="ABC transporter involved in vitamin B12 uptake, BtuC"/>
    <property type="match status" value="1"/>
</dbReference>
<evidence type="ECO:0000256" key="3">
    <source>
        <dbReference type="ARBA" id="ARBA00022692"/>
    </source>
</evidence>
<accession>A0A1M6CNX7</accession>
<feature type="transmembrane region" description="Helical" evidence="7">
    <location>
        <begin position="177"/>
        <end position="205"/>
    </location>
</feature>
<feature type="transmembrane region" description="Helical" evidence="7">
    <location>
        <begin position="121"/>
        <end position="152"/>
    </location>
</feature>
<dbReference type="CDD" id="cd06550">
    <property type="entry name" value="TM_ABC_iron-siderophores_like"/>
    <property type="match status" value="1"/>
</dbReference>
<protein>
    <submittedName>
        <fullName evidence="8">Zinc transport system permease protein</fullName>
    </submittedName>
</protein>
<evidence type="ECO:0000256" key="1">
    <source>
        <dbReference type="ARBA" id="ARBA00004141"/>
    </source>
</evidence>
<sequence>MFGLESMFDLEFMRNAFMAGLIISLLCPCIGLFLVLKRYSMIGDTLAHSSFAGVAIGLVAGFNPIITAFIFTTVCAIVIELLRQYYKKYAELVMSIILTLSLGIAIVLVSTGKSATKVNSFLFGSILTVSSDDLIIIGIVALICFIGIFLLYDKLVYTTFDEEGAKVSGINVKLINYLFTIMVGATISVSIRVMGILVISSIIVVPVATAMQFKKGFMHTLILSMIIGVIDIFSGLIASYKLNSAPGGTIALASVAVLIISLIINRKKL</sequence>
<evidence type="ECO:0000313" key="9">
    <source>
        <dbReference type="Proteomes" id="UP000184310"/>
    </source>
</evidence>
<name>A0A1M6CNX7_9CLOT</name>
<keyword evidence="3 6" id="KW-0812">Transmembrane</keyword>
<organism evidence="8 9">
    <name type="scientific">Clostridium cavendishii DSM 21758</name>
    <dbReference type="NCBI Taxonomy" id="1121302"/>
    <lineage>
        <taxon>Bacteria</taxon>
        <taxon>Bacillati</taxon>
        <taxon>Bacillota</taxon>
        <taxon>Clostridia</taxon>
        <taxon>Eubacteriales</taxon>
        <taxon>Clostridiaceae</taxon>
        <taxon>Clostridium</taxon>
    </lineage>
</organism>
<comment type="similarity">
    <text evidence="2 6">Belongs to the ABC-3 integral membrane protein family.</text>
</comment>
<dbReference type="PANTHER" id="PTHR30477:SF0">
    <property type="entry name" value="METAL TRANSPORT SYSTEM MEMBRANE PROTEIN TM_0125-RELATED"/>
    <property type="match status" value="1"/>
</dbReference>
<keyword evidence="5 7" id="KW-0472">Membrane</keyword>